<evidence type="ECO:0000313" key="1">
    <source>
        <dbReference type="EMBL" id="VDN61990.1"/>
    </source>
</evidence>
<protein>
    <submittedName>
        <fullName evidence="1">Uncharacterized protein</fullName>
    </submittedName>
</protein>
<proteinExistence type="predicted"/>
<name>A0A653B013_ECTOL</name>
<sequence length="74" mass="8061">MAGRTGQAFAWPVPLVPGLLPPCGPPPYCVATIGGGSLIEPRSIRKMRYPFFTRELRLGLLFFLSTSDLEVCHG</sequence>
<reference evidence="1" key="1">
    <citation type="submission" date="2018-11" db="EMBL/GenBank/DDBJ databases">
        <authorList>
            <consortium name="Genoscope - CEA"/>
            <person name="William W."/>
        </authorList>
    </citation>
    <scope>NUCLEOTIDE SEQUENCE [LARGE SCALE GENOMIC DNA]</scope>
    <source>
        <strain evidence="1">T9AD</strain>
    </source>
</reference>
<accession>A0A653B013</accession>
<gene>
    <name evidence="1" type="ORF">POT9AD_0999</name>
</gene>
<dbReference type="AlphaFoldDB" id="A0A653B013"/>
<dbReference type="EMBL" id="LR130779">
    <property type="protein sequence ID" value="VDN61990.1"/>
    <property type="molecule type" value="Genomic_DNA"/>
</dbReference>
<organism evidence="1">
    <name type="scientific">Ectopseudomonas oleovorans</name>
    <name type="common">Pseudomonas oleovorans</name>
    <dbReference type="NCBI Taxonomy" id="301"/>
    <lineage>
        <taxon>Bacteria</taxon>
        <taxon>Pseudomonadati</taxon>
        <taxon>Pseudomonadota</taxon>
        <taxon>Gammaproteobacteria</taxon>
        <taxon>Pseudomonadales</taxon>
        <taxon>Pseudomonadaceae</taxon>
        <taxon>Ectopseudomonas</taxon>
    </lineage>
</organism>